<feature type="transmembrane region" description="Helical" evidence="5">
    <location>
        <begin position="408"/>
        <end position="426"/>
    </location>
</feature>
<evidence type="ECO:0000259" key="6">
    <source>
        <dbReference type="PROSITE" id="PS50850"/>
    </source>
</evidence>
<dbReference type="OrthoDB" id="5215911at2759"/>
<dbReference type="GO" id="GO:0022857">
    <property type="term" value="F:transmembrane transporter activity"/>
    <property type="evidence" value="ECO:0007669"/>
    <property type="project" value="InterPro"/>
</dbReference>
<feature type="transmembrane region" description="Helical" evidence="5">
    <location>
        <begin position="104"/>
        <end position="122"/>
    </location>
</feature>
<evidence type="ECO:0000256" key="4">
    <source>
        <dbReference type="ARBA" id="ARBA00023136"/>
    </source>
</evidence>
<dbReference type="InterPro" id="IPR036259">
    <property type="entry name" value="MFS_trans_sf"/>
</dbReference>
<feature type="transmembrane region" description="Helical" evidence="5">
    <location>
        <begin position="129"/>
        <end position="148"/>
    </location>
</feature>
<comment type="subcellular location">
    <subcellularLocation>
        <location evidence="1">Membrane</location>
        <topology evidence="1">Multi-pass membrane protein</topology>
    </subcellularLocation>
</comment>
<dbReference type="PROSITE" id="PS50850">
    <property type="entry name" value="MFS"/>
    <property type="match status" value="1"/>
</dbReference>
<feature type="transmembrane region" description="Helical" evidence="5">
    <location>
        <begin position="64"/>
        <end position="84"/>
    </location>
</feature>
<dbReference type="SUPFAM" id="SSF103473">
    <property type="entry name" value="MFS general substrate transporter"/>
    <property type="match status" value="1"/>
</dbReference>
<dbReference type="Proteomes" id="UP000326924">
    <property type="component" value="Unassembled WGS sequence"/>
</dbReference>
<proteinExistence type="predicted"/>
<feature type="transmembrane region" description="Helical" evidence="5">
    <location>
        <begin position="188"/>
        <end position="207"/>
    </location>
</feature>
<dbReference type="AlphaFoldDB" id="A0A5J5F972"/>
<sequence>MNRDPEIARQVEDALNIDIIPGTEVMAQVAGLHLVENESHDVLVPQPSSNPDDPLNWNPFWKGITMATMISTAFLQAFGPLAIAPQAPAYMKEWDRSLADVLRFTGVCILVLGFSNFIWVPLSTTFGRRWALILAAIVSFVACIWRATANSYNHFLGACILHGIGAGPAETIPPVLIADVKLLKDRGFWMNVYTWSYFGSLMVGPIISGVMTDRLGWRSFWWLNVGLYGAMIVFLVLLHPETHYDRRDLPVSDGQQTEPSDASIFEKPAVALSEGTTSPKANVDEVFGKGAPTRAQFLAFRKRGTWKELVLSLWIPIKLFSFPIVEWTSFAVSWSASAFLMVNLTQSQAFAAPPYNMSSTSVGLTNLAPLVGGTIGMFIAGPSSDWVSMRSTRKNNGIREPEMRLPTLLPFLLCCLVGALVTAYGYQNTWRWEIIVIIGYTLLGLQVSAISAIAMTYSIDSYKPVAGEILVSATVNKNLWGYGVAEFMTNWVISAGYVTPMVTIMGTHMAICLFAVPLYFWGKNLRRITKDSNVHSL</sequence>
<comment type="caution">
    <text evidence="7">The sequence shown here is derived from an EMBL/GenBank/DDBJ whole genome shotgun (WGS) entry which is preliminary data.</text>
</comment>
<dbReference type="EMBL" id="VXIS01000014">
    <property type="protein sequence ID" value="KAA8913487.1"/>
    <property type="molecule type" value="Genomic_DNA"/>
</dbReference>
<evidence type="ECO:0000313" key="8">
    <source>
        <dbReference type="Proteomes" id="UP000326924"/>
    </source>
</evidence>
<keyword evidence="4 5" id="KW-0472">Membrane</keyword>
<feature type="transmembrane region" description="Helical" evidence="5">
    <location>
        <begin position="219"/>
        <end position="238"/>
    </location>
</feature>
<evidence type="ECO:0000313" key="7">
    <source>
        <dbReference type="EMBL" id="KAA8913487.1"/>
    </source>
</evidence>
<feature type="transmembrane region" description="Helical" evidence="5">
    <location>
        <begin position="367"/>
        <end position="387"/>
    </location>
</feature>
<keyword evidence="3 5" id="KW-1133">Transmembrane helix</keyword>
<name>A0A5J5F972_9PEZI</name>
<feature type="transmembrane region" description="Helical" evidence="5">
    <location>
        <begin position="154"/>
        <end position="176"/>
    </location>
</feature>
<dbReference type="PANTHER" id="PTHR23502">
    <property type="entry name" value="MAJOR FACILITATOR SUPERFAMILY"/>
    <property type="match status" value="1"/>
</dbReference>
<dbReference type="PANTHER" id="PTHR23502:SF149">
    <property type="entry name" value="TRANSPORTER, PUTATIVE-RELATED"/>
    <property type="match status" value="1"/>
</dbReference>
<evidence type="ECO:0000256" key="3">
    <source>
        <dbReference type="ARBA" id="ARBA00022989"/>
    </source>
</evidence>
<dbReference type="GO" id="GO:0005886">
    <property type="term" value="C:plasma membrane"/>
    <property type="evidence" value="ECO:0007669"/>
    <property type="project" value="TreeGrafter"/>
</dbReference>
<gene>
    <name evidence="7" type="ORF">FN846DRAFT_886546</name>
</gene>
<dbReference type="Pfam" id="PF07690">
    <property type="entry name" value="MFS_1"/>
    <property type="match status" value="1"/>
</dbReference>
<feature type="transmembrane region" description="Helical" evidence="5">
    <location>
        <begin position="479"/>
        <end position="498"/>
    </location>
</feature>
<accession>A0A5J5F972</accession>
<organism evidence="7 8">
    <name type="scientific">Sphaerosporella brunnea</name>
    <dbReference type="NCBI Taxonomy" id="1250544"/>
    <lineage>
        <taxon>Eukaryota</taxon>
        <taxon>Fungi</taxon>
        <taxon>Dikarya</taxon>
        <taxon>Ascomycota</taxon>
        <taxon>Pezizomycotina</taxon>
        <taxon>Pezizomycetes</taxon>
        <taxon>Pezizales</taxon>
        <taxon>Pyronemataceae</taxon>
        <taxon>Sphaerosporella</taxon>
    </lineage>
</organism>
<keyword evidence="2 5" id="KW-0812">Transmembrane</keyword>
<evidence type="ECO:0000256" key="5">
    <source>
        <dbReference type="SAM" id="Phobius"/>
    </source>
</evidence>
<keyword evidence="8" id="KW-1185">Reference proteome</keyword>
<feature type="domain" description="Major facilitator superfamily (MFS) profile" evidence="6">
    <location>
        <begin position="65"/>
        <end position="537"/>
    </location>
</feature>
<evidence type="ECO:0000256" key="1">
    <source>
        <dbReference type="ARBA" id="ARBA00004141"/>
    </source>
</evidence>
<protein>
    <submittedName>
        <fullName evidence="7">Putative MFS transporter</fullName>
    </submittedName>
</protein>
<feature type="transmembrane region" description="Helical" evidence="5">
    <location>
        <begin position="309"/>
        <end position="334"/>
    </location>
</feature>
<dbReference type="InterPro" id="IPR011701">
    <property type="entry name" value="MFS"/>
</dbReference>
<feature type="transmembrane region" description="Helical" evidence="5">
    <location>
        <begin position="432"/>
        <end position="459"/>
    </location>
</feature>
<dbReference type="Gene3D" id="1.20.1720.10">
    <property type="entry name" value="Multidrug resistance protein D"/>
    <property type="match status" value="1"/>
</dbReference>
<dbReference type="Gene3D" id="1.20.1250.20">
    <property type="entry name" value="MFS general substrate transporter like domains"/>
    <property type="match status" value="1"/>
</dbReference>
<dbReference type="InterPro" id="IPR020846">
    <property type="entry name" value="MFS_dom"/>
</dbReference>
<dbReference type="InParanoid" id="A0A5J5F972"/>
<feature type="transmembrane region" description="Helical" evidence="5">
    <location>
        <begin position="504"/>
        <end position="522"/>
    </location>
</feature>
<evidence type="ECO:0000256" key="2">
    <source>
        <dbReference type="ARBA" id="ARBA00022692"/>
    </source>
</evidence>
<reference evidence="7 8" key="1">
    <citation type="submission" date="2019-09" db="EMBL/GenBank/DDBJ databases">
        <title>Draft genome of the ectomycorrhizal ascomycete Sphaerosporella brunnea.</title>
        <authorList>
            <consortium name="DOE Joint Genome Institute"/>
            <person name="Benucci G.M."/>
            <person name="Marozzi G."/>
            <person name="Antonielli L."/>
            <person name="Sanchez S."/>
            <person name="Marco P."/>
            <person name="Wang X."/>
            <person name="Falini L.B."/>
            <person name="Barry K."/>
            <person name="Haridas S."/>
            <person name="Lipzen A."/>
            <person name="Labutti K."/>
            <person name="Grigoriev I.V."/>
            <person name="Murat C."/>
            <person name="Martin F."/>
            <person name="Albertini E."/>
            <person name="Donnini D."/>
            <person name="Bonito G."/>
        </authorList>
    </citation>
    <scope>NUCLEOTIDE SEQUENCE [LARGE SCALE GENOMIC DNA]</scope>
    <source>
        <strain evidence="7 8">Sb_GMNB300</strain>
    </source>
</reference>